<sequence>MTPLFPESVSTYIYEYSTIWRSGALLIKMMQRVITSCVTGPCKNCYVFLVLGIASWRYIFSYQDGILQSENSKWCSKEKKKKCSAIYPHYNHRDSLGNGAVPRNLLSTYHPMLM</sequence>
<accession>C8ZD94</accession>
<evidence type="ECO:0000313" key="1">
    <source>
        <dbReference type="EMBL" id="CAY81360.1"/>
    </source>
</evidence>
<dbReference type="EMBL" id="FN393078">
    <property type="protein sequence ID" value="CAY81360.1"/>
    <property type="molecule type" value="Genomic_DNA"/>
</dbReference>
<protein>
    <submittedName>
        <fullName evidence="1">EC1118_1L10_2080p</fullName>
    </submittedName>
</protein>
<reference evidence="1" key="1">
    <citation type="journal article" date="2009" name="Proc. Natl. Acad. Sci. U.S.A.">
        <title>Eukaryote-to-eukaryote gene transfer events revealed by the genome sequence of the wine yeast Saccharomyces cerevisiae EC1118.</title>
        <authorList>
            <person name="Novo M."/>
            <person name="Bigey F."/>
            <person name="Beyne E."/>
            <person name="Galeote V."/>
            <person name="Gavory F."/>
            <person name="Mallet S."/>
            <person name="Cambot B."/>
            <person name="Legras J.L."/>
            <person name="Wincker P."/>
            <person name="Casaregola S."/>
            <person name="Dequin S."/>
        </authorList>
    </citation>
    <scope>NUCLEOTIDE SEQUENCE [LARGE SCALE GENOMIC DNA]</scope>
    <source>
        <strain evidence="1">Lalvin EC1118</strain>
        <strain>Lalvin EC1118 / Prise de mousse</strain>
    </source>
</reference>
<organism evidence="1">
    <name type="scientific">Saccharomyces cerevisiae (strain Lalvin EC1118 / Prise de mousse)</name>
    <name type="common">Baker's yeast</name>
    <dbReference type="NCBI Taxonomy" id="643680"/>
    <lineage>
        <taxon>Eukaryota</taxon>
        <taxon>Fungi</taxon>
        <taxon>Dikarya</taxon>
        <taxon>Ascomycota</taxon>
        <taxon>Saccharomycotina</taxon>
        <taxon>Saccharomycetes</taxon>
        <taxon>Saccharomycetales</taxon>
        <taxon>Saccharomycetaceae</taxon>
        <taxon>Saccharomyces</taxon>
    </lineage>
</organism>
<name>C8ZD94_YEAS8</name>
<proteinExistence type="predicted"/>
<dbReference type="HOGENOM" id="CLU_2122977_0_0_1"/>
<gene>
    <name evidence="1" type="ORF">EC1118_1L10_2080g</name>
</gene>
<dbReference type="AlphaFoldDB" id="C8ZD94"/>